<dbReference type="Gene3D" id="3.30.9.10">
    <property type="entry name" value="D-Amino Acid Oxidase, subunit A, domain 2"/>
    <property type="match status" value="1"/>
</dbReference>
<dbReference type="InterPro" id="IPR006076">
    <property type="entry name" value="FAD-dep_OxRdtase"/>
</dbReference>
<dbReference type="PANTHER" id="PTHR10961:SF7">
    <property type="entry name" value="FAD DEPENDENT OXIDOREDUCTASE DOMAIN-CONTAINING PROTEIN"/>
    <property type="match status" value="1"/>
</dbReference>
<keyword evidence="4" id="KW-0274">FAD</keyword>
<protein>
    <submittedName>
        <fullName evidence="8">Monomeric sarcosine oxidase</fullName>
    </submittedName>
</protein>
<gene>
    <name evidence="8" type="primary">LOC101853878</name>
</gene>
<dbReference type="SUPFAM" id="SSF54373">
    <property type="entry name" value="FAD-linked reductases, C-terminal domain"/>
    <property type="match status" value="1"/>
</dbReference>
<evidence type="ECO:0000313" key="8">
    <source>
        <dbReference type="RefSeq" id="XP_005106261.2"/>
    </source>
</evidence>
<dbReference type="NCBIfam" id="NF008425">
    <property type="entry name" value="PRK11259.1"/>
    <property type="match status" value="1"/>
</dbReference>
<keyword evidence="5" id="KW-0560">Oxidoreductase</keyword>
<reference evidence="8" key="1">
    <citation type="submission" date="2025-08" db="UniProtKB">
        <authorList>
            <consortium name="RefSeq"/>
        </authorList>
    </citation>
    <scope>IDENTIFICATION</scope>
</reference>
<dbReference type="InterPro" id="IPR045170">
    <property type="entry name" value="MTOX"/>
</dbReference>
<dbReference type="GeneID" id="101853878"/>
<evidence type="ECO:0000256" key="1">
    <source>
        <dbReference type="ARBA" id="ARBA00001974"/>
    </source>
</evidence>
<dbReference type="Gene3D" id="3.50.50.60">
    <property type="entry name" value="FAD/NAD(P)-binding domain"/>
    <property type="match status" value="1"/>
</dbReference>
<dbReference type="SUPFAM" id="SSF51905">
    <property type="entry name" value="FAD/NAD(P)-binding domain"/>
    <property type="match status" value="1"/>
</dbReference>
<keyword evidence="3" id="KW-0285">Flavoprotein</keyword>
<keyword evidence="7" id="KW-1185">Reference proteome</keyword>
<name>A0ABM0K125_APLCA</name>
<comment type="cofactor">
    <cofactor evidence="1">
        <name>FAD</name>
        <dbReference type="ChEBI" id="CHEBI:57692"/>
    </cofactor>
</comment>
<dbReference type="PANTHER" id="PTHR10961">
    <property type="entry name" value="PEROXISOMAL SARCOSINE OXIDASE"/>
    <property type="match status" value="1"/>
</dbReference>
<evidence type="ECO:0000313" key="7">
    <source>
        <dbReference type="Proteomes" id="UP000694888"/>
    </source>
</evidence>
<dbReference type="RefSeq" id="XP_005106261.2">
    <property type="nucleotide sequence ID" value="XM_005106204.3"/>
</dbReference>
<evidence type="ECO:0000256" key="5">
    <source>
        <dbReference type="ARBA" id="ARBA00023002"/>
    </source>
</evidence>
<feature type="domain" description="FAD dependent oxidoreductase" evidence="6">
    <location>
        <begin position="15"/>
        <end position="371"/>
    </location>
</feature>
<accession>A0ABM0K125</accession>
<comment type="similarity">
    <text evidence="2">Belongs to the MSOX/MTOX family.</text>
</comment>
<dbReference type="InterPro" id="IPR036188">
    <property type="entry name" value="FAD/NAD-bd_sf"/>
</dbReference>
<proteinExistence type="inferred from homology"/>
<organism evidence="7 8">
    <name type="scientific">Aplysia californica</name>
    <name type="common">California sea hare</name>
    <dbReference type="NCBI Taxonomy" id="6500"/>
    <lineage>
        <taxon>Eukaryota</taxon>
        <taxon>Metazoa</taxon>
        <taxon>Spiralia</taxon>
        <taxon>Lophotrochozoa</taxon>
        <taxon>Mollusca</taxon>
        <taxon>Gastropoda</taxon>
        <taxon>Heterobranchia</taxon>
        <taxon>Euthyneura</taxon>
        <taxon>Tectipleura</taxon>
        <taxon>Aplysiida</taxon>
        <taxon>Aplysioidea</taxon>
        <taxon>Aplysiidae</taxon>
        <taxon>Aplysia</taxon>
    </lineage>
</organism>
<evidence type="ECO:0000256" key="4">
    <source>
        <dbReference type="ARBA" id="ARBA00022827"/>
    </source>
</evidence>
<dbReference type="Pfam" id="PF01266">
    <property type="entry name" value="DAO"/>
    <property type="match status" value="1"/>
</dbReference>
<sequence length="409" mass="45210">MANSLEDLGGRRHFDYIVIGCGGIGSGALFWLSKKAGSNVLGLEKFELAHENGGSQDISRIIRLTYPDDRYLKLTPHTFTCWEAVEEESGMQVVYKPGGVTLAERGKTDHVMEKYEAAMRRANIPFETWDNKQLMERYPQFTVGPEFQATFQKDAGLVDAALGNALHVQLAQGRGAKVLDNCPVNRVAKASNGLITVSTPLGDFTCKKVIVTAGAWINQVLSSIGCHVPVYVTEENVTYFGSPHMKEFTKDKFPMFIYHTPINDVYALPVHVNGCTKIGVDAGGAVVSGDKRTWTPDPKRLEFLQDVCKKIIPKFLGPVVKTKTCLYTMTPDRDFLIDTCHRQGFSDVIVCCGAGHAYKFASLLGKILSEMAVDGQTQYDVSGFSWDREALTNPNFKPVFQMASQKSKL</sequence>
<evidence type="ECO:0000256" key="3">
    <source>
        <dbReference type="ARBA" id="ARBA00022630"/>
    </source>
</evidence>
<dbReference type="Proteomes" id="UP000694888">
    <property type="component" value="Unplaced"/>
</dbReference>
<evidence type="ECO:0000256" key="2">
    <source>
        <dbReference type="ARBA" id="ARBA00010989"/>
    </source>
</evidence>
<evidence type="ECO:0000259" key="6">
    <source>
        <dbReference type="Pfam" id="PF01266"/>
    </source>
</evidence>